<dbReference type="OMA" id="WMLMNND"/>
<dbReference type="Pfam" id="PF06730">
    <property type="entry name" value="FAM92"/>
    <property type="match status" value="1"/>
</dbReference>
<dbReference type="GO" id="GO:0036064">
    <property type="term" value="C:ciliary basal body"/>
    <property type="evidence" value="ECO:0007669"/>
    <property type="project" value="TreeGrafter"/>
</dbReference>
<dbReference type="SUPFAM" id="SSF103657">
    <property type="entry name" value="BAR/IMD domain-like"/>
    <property type="match status" value="1"/>
</dbReference>
<reference evidence="3" key="3">
    <citation type="submission" date="2015-06" db="UniProtKB">
        <authorList>
            <consortium name="EnsemblMetazoa"/>
        </authorList>
    </citation>
    <scope>IDENTIFICATION</scope>
</reference>
<protein>
    <recommendedName>
        <fullName evidence="5">BAR domain-containing protein</fullName>
    </recommendedName>
</protein>
<feature type="compositionally biased region" description="Polar residues" evidence="1">
    <location>
        <begin position="269"/>
        <end position="293"/>
    </location>
</feature>
<organism evidence="2">
    <name type="scientific">Capitella teleta</name>
    <name type="common">Polychaete worm</name>
    <dbReference type="NCBI Taxonomy" id="283909"/>
    <lineage>
        <taxon>Eukaryota</taxon>
        <taxon>Metazoa</taxon>
        <taxon>Spiralia</taxon>
        <taxon>Lophotrochozoa</taxon>
        <taxon>Annelida</taxon>
        <taxon>Polychaeta</taxon>
        <taxon>Sedentaria</taxon>
        <taxon>Scolecida</taxon>
        <taxon>Capitellidae</taxon>
        <taxon>Capitella</taxon>
    </lineage>
</organism>
<dbReference type="EMBL" id="AMQN01013626">
    <property type="status" value="NOT_ANNOTATED_CDS"/>
    <property type="molecule type" value="Genomic_DNA"/>
</dbReference>
<dbReference type="GO" id="GO:0035869">
    <property type="term" value="C:ciliary transition zone"/>
    <property type="evidence" value="ECO:0007669"/>
    <property type="project" value="TreeGrafter"/>
</dbReference>
<reference evidence="2 4" key="2">
    <citation type="journal article" date="2013" name="Nature">
        <title>Insights into bilaterian evolution from three spiralian genomes.</title>
        <authorList>
            <person name="Simakov O."/>
            <person name="Marletaz F."/>
            <person name="Cho S.J."/>
            <person name="Edsinger-Gonzales E."/>
            <person name="Havlak P."/>
            <person name="Hellsten U."/>
            <person name="Kuo D.H."/>
            <person name="Larsson T."/>
            <person name="Lv J."/>
            <person name="Arendt D."/>
            <person name="Savage R."/>
            <person name="Osoegawa K."/>
            <person name="de Jong P."/>
            <person name="Grimwood J."/>
            <person name="Chapman J.A."/>
            <person name="Shapiro H."/>
            <person name="Aerts A."/>
            <person name="Otillar R.P."/>
            <person name="Terry A.Y."/>
            <person name="Boore J.L."/>
            <person name="Grigoriev I.V."/>
            <person name="Lindberg D.R."/>
            <person name="Seaver E.C."/>
            <person name="Weisblat D.A."/>
            <person name="Putnam N.H."/>
            <person name="Rokhsar D.S."/>
        </authorList>
    </citation>
    <scope>NUCLEOTIDE SEQUENCE</scope>
    <source>
        <strain evidence="2 4">I ESC-2004</strain>
    </source>
</reference>
<dbReference type="Gene3D" id="1.20.1270.60">
    <property type="entry name" value="Arfaptin homology (AH) domain/BAR domain"/>
    <property type="match status" value="1"/>
</dbReference>
<dbReference type="OrthoDB" id="60621at2759"/>
<evidence type="ECO:0008006" key="5">
    <source>
        <dbReference type="Google" id="ProtNLM"/>
    </source>
</evidence>
<evidence type="ECO:0000313" key="4">
    <source>
        <dbReference type="Proteomes" id="UP000014760"/>
    </source>
</evidence>
<dbReference type="Proteomes" id="UP000014760">
    <property type="component" value="Unassembled WGS sequence"/>
</dbReference>
<evidence type="ECO:0000313" key="3">
    <source>
        <dbReference type="EnsemblMetazoa" id="CapteP177557"/>
    </source>
</evidence>
<dbReference type="EnsemblMetazoa" id="CapteT177557">
    <property type="protein sequence ID" value="CapteP177557"/>
    <property type="gene ID" value="CapteG177557"/>
</dbReference>
<dbReference type="InterPro" id="IPR027267">
    <property type="entry name" value="AH/BAR_dom_sf"/>
</dbReference>
<gene>
    <name evidence="2" type="ORF">CAPTEDRAFT_177557</name>
</gene>
<dbReference type="PANTHER" id="PTHR21223">
    <property type="entry name" value="CBY1-INTERACTING BAR DOMAIN-CONTAINING PROTEIN HOMOLOG"/>
    <property type="match status" value="1"/>
</dbReference>
<keyword evidence="4" id="KW-1185">Reference proteome</keyword>
<dbReference type="FunCoup" id="R7TL01">
    <property type="interactions" value="208"/>
</dbReference>
<dbReference type="GO" id="GO:0060271">
    <property type="term" value="P:cilium assembly"/>
    <property type="evidence" value="ECO:0007669"/>
    <property type="project" value="TreeGrafter"/>
</dbReference>
<dbReference type="EMBL" id="KB310348">
    <property type="protein sequence ID" value="ELT91785.1"/>
    <property type="molecule type" value="Genomic_DNA"/>
</dbReference>
<dbReference type="STRING" id="283909.R7TL01"/>
<proteinExistence type="predicted"/>
<evidence type="ECO:0000313" key="2">
    <source>
        <dbReference type="EMBL" id="ELT91785.1"/>
    </source>
</evidence>
<name>R7TL01_CAPTE</name>
<reference evidence="4" key="1">
    <citation type="submission" date="2012-12" db="EMBL/GenBank/DDBJ databases">
        <authorList>
            <person name="Hellsten U."/>
            <person name="Grimwood J."/>
            <person name="Chapman J.A."/>
            <person name="Shapiro H."/>
            <person name="Aerts A."/>
            <person name="Otillar R.P."/>
            <person name="Terry A.Y."/>
            <person name="Boore J.L."/>
            <person name="Simakov O."/>
            <person name="Marletaz F."/>
            <person name="Cho S.-J."/>
            <person name="Edsinger-Gonzales E."/>
            <person name="Havlak P."/>
            <person name="Kuo D.-H."/>
            <person name="Larsson T."/>
            <person name="Lv J."/>
            <person name="Arendt D."/>
            <person name="Savage R."/>
            <person name="Osoegawa K."/>
            <person name="de Jong P."/>
            <person name="Lindberg D.R."/>
            <person name="Seaver E.C."/>
            <person name="Weisblat D.A."/>
            <person name="Putnam N.H."/>
            <person name="Grigoriev I.V."/>
            <person name="Rokhsar D.S."/>
        </authorList>
    </citation>
    <scope>NUCLEOTIDE SEQUENCE</scope>
    <source>
        <strain evidence="4">I ESC-2004</strain>
    </source>
</reference>
<sequence length="301" mass="34613">MMRTGAQIKETENQSKFIQNRISQVEHHFGNVCLAFGSYHRRCSKMRDSGDEVCRTVMDYCEQEHLNHTTKHALREFSQYFSGVQDYRESQVKRLDAKVVEPLTMYGDACKQAKQRLKAAFAAQTREMKKKKSFDKVKENSPSDAHQVSLAKNDLQRAQVDVSYTTKQLEEEMDSFEKKKLEDIKKILVDFVNVEMVFHAKALEMYTQCHRALTSMNEEEDLEEFRSSLRPSSTLARLDKQHAASKNSLNTTSGMSTSNGQRGPHTDHTNGTMYSTTMNTTSQSMYSDTQVKKNPTKKLKF</sequence>
<dbReference type="HOGENOM" id="CLU_072172_1_0_1"/>
<feature type="compositionally biased region" description="Polar residues" evidence="1">
    <location>
        <begin position="244"/>
        <end position="261"/>
    </location>
</feature>
<accession>R7TL01</accession>
<evidence type="ECO:0000256" key="1">
    <source>
        <dbReference type="SAM" id="MobiDB-lite"/>
    </source>
</evidence>
<dbReference type="AlphaFoldDB" id="R7TL01"/>
<dbReference type="InterPro" id="IPR009602">
    <property type="entry name" value="CBAR/FAM92"/>
</dbReference>
<dbReference type="PANTHER" id="PTHR21223:SF2">
    <property type="entry name" value="CBY1-INTERACTING BAR DOMAIN-CONTAINING PROTEIN HOMOLOG"/>
    <property type="match status" value="1"/>
</dbReference>
<feature type="region of interest" description="Disordered" evidence="1">
    <location>
        <begin position="226"/>
        <end position="301"/>
    </location>
</feature>